<evidence type="ECO:0000313" key="1">
    <source>
        <dbReference type="EMBL" id="MBW4669245.1"/>
    </source>
</evidence>
<dbReference type="SUPFAM" id="SSF52980">
    <property type="entry name" value="Restriction endonuclease-like"/>
    <property type="match status" value="1"/>
</dbReference>
<reference evidence="1" key="1">
    <citation type="submission" date="2021-05" db="EMBL/GenBank/DDBJ databases">
        <authorList>
            <person name="Pietrasiak N."/>
            <person name="Ward R."/>
            <person name="Stajich J.E."/>
            <person name="Kurbessoian T."/>
        </authorList>
    </citation>
    <scope>NUCLEOTIDE SEQUENCE</scope>
    <source>
        <strain evidence="1">GSE-NOS-MK-12-04C</strain>
    </source>
</reference>
<dbReference type="InterPro" id="IPR014919">
    <property type="entry name" value="XisH"/>
</dbReference>
<reference evidence="1" key="2">
    <citation type="journal article" date="2022" name="Microbiol. Resour. Announc.">
        <title>Metagenome Sequencing to Explore Phylogenomics of Terrestrial Cyanobacteria.</title>
        <authorList>
            <person name="Ward R.D."/>
            <person name="Stajich J.E."/>
            <person name="Johansen J.R."/>
            <person name="Huntemann M."/>
            <person name="Clum A."/>
            <person name="Foster B."/>
            <person name="Foster B."/>
            <person name="Roux S."/>
            <person name="Palaniappan K."/>
            <person name="Varghese N."/>
            <person name="Mukherjee S."/>
            <person name="Reddy T.B.K."/>
            <person name="Daum C."/>
            <person name="Copeland A."/>
            <person name="Chen I.A."/>
            <person name="Ivanova N.N."/>
            <person name="Kyrpides N.C."/>
            <person name="Shapiro N."/>
            <person name="Eloe-Fadrosh E.A."/>
            <person name="Pietrasiak N."/>
        </authorList>
    </citation>
    <scope>NUCLEOTIDE SEQUENCE</scope>
    <source>
        <strain evidence="1">GSE-NOS-MK-12-04C</strain>
    </source>
</reference>
<evidence type="ECO:0008006" key="3">
    <source>
        <dbReference type="Google" id="ProtNLM"/>
    </source>
</evidence>
<protein>
    <recommendedName>
        <fullName evidence="3">FdxN element excision controlling factor protein</fullName>
    </recommendedName>
</protein>
<organism evidence="1 2">
    <name type="scientific">Cyanomargarita calcarea GSE-NOS-MK-12-04C</name>
    <dbReference type="NCBI Taxonomy" id="2839659"/>
    <lineage>
        <taxon>Bacteria</taxon>
        <taxon>Bacillati</taxon>
        <taxon>Cyanobacteriota</taxon>
        <taxon>Cyanophyceae</taxon>
        <taxon>Nostocales</taxon>
        <taxon>Cyanomargaritaceae</taxon>
        <taxon>Cyanomargarita</taxon>
    </lineage>
</organism>
<dbReference type="Gene3D" id="3.40.1350.10">
    <property type="match status" value="1"/>
</dbReference>
<dbReference type="Proteomes" id="UP000729701">
    <property type="component" value="Unassembled WGS sequence"/>
</dbReference>
<proteinExistence type="predicted"/>
<name>A0A951QNM0_9CYAN</name>
<dbReference type="EMBL" id="JAHHGZ010000019">
    <property type="protein sequence ID" value="MBW4669245.1"/>
    <property type="molecule type" value="Genomic_DNA"/>
</dbReference>
<dbReference type="InterPro" id="IPR011856">
    <property type="entry name" value="tRNA_endonuc-like_dom_sf"/>
</dbReference>
<dbReference type="AlphaFoldDB" id="A0A951QNM0"/>
<dbReference type="Pfam" id="PF08814">
    <property type="entry name" value="XisH"/>
    <property type="match status" value="1"/>
</dbReference>
<sequence length="93" mass="10795">MAAERDGEKIAVEIKSFVGSSNIYEFHTALGQFINYRTALSQKQPERQLYLAVPRTIYLTFFKLELIELVVQSQNLKLLIYDPELEVIEQWAS</sequence>
<dbReference type="GO" id="GO:0003676">
    <property type="term" value="F:nucleic acid binding"/>
    <property type="evidence" value="ECO:0007669"/>
    <property type="project" value="InterPro"/>
</dbReference>
<evidence type="ECO:0000313" key="2">
    <source>
        <dbReference type="Proteomes" id="UP000729701"/>
    </source>
</evidence>
<dbReference type="InterPro" id="IPR011335">
    <property type="entry name" value="Restrct_endonuc-II-like"/>
</dbReference>
<accession>A0A951QNM0</accession>
<gene>
    <name evidence="1" type="ORF">KME60_17930</name>
</gene>
<comment type="caution">
    <text evidence="1">The sequence shown here is derived from an EMBL/GenBank/DDBJ whole genome shotgun (WGS) entry which is preliminary data.</text>
</comment>